<name>A0A0R3T1N1_RODNA</name>
<gene>
    <name evidence="1" type="ORF">HNAJ_LOCUS793</name>
</gene>
<protein>
    <submittedName>
        <fullName evidence="3">Ras-GEF domain-containing protein</fullName>
    </submittedName>
</protein>
<dbReference type="STRING" id="102285.A0A0R3T1N1"/>
<sequence>MTMNASIIETPFENDIFERLPSMAFDFTLFSPWTDPSDGRPVQIPLCIGALILCLREIQEQELKQGYSFLDDFSWSNPHNPPNLQRDVEDLKGWLFNNATTYPFCRDYLLTKSSRLLFETTLAILRLTASQIYPLSTKTCRILHYLSLLEPTHPYQMYLDEVLFDKATDSILQDNEGCLSDISTFIHQTYSCEESSRLDRLKLSKMFSRHLFHDLHMVKRNKTRNIIRFIMRSMMFIVRRYIFQVSARIRAARGESWKVNHVTMHPHINEFAISTIANQLGPIIFRFPKFVTQTREMAVRAMVNILCSNTERLWIPGQTFSKVNIETTVVKCHSGCICLNGA</sequence>
<proteinExistence type="predicted"/>
<evidence type="ECO:0000313" key="1">
    <source>
        <dbReference type="EMBL" id="VDN96652.1"/>
    </source>
</evidence>
<dbReference type="WBParaSite" id="HNAJ_0000079301-mRNA-1">
    <property type="protein sequence ID" value="HNAJ_0000079301-mRNA-1"/>
    <property type="gene ID" value="HNAJ_0000079301"/>
</dbReference>
<dbReference type="EMBL" id="UZAE01000251">
    <property type="protein sequence ID" value="VDN96652.1"/>
    <property type="molecule type" value="Genomic_DNA"/>
</dbReference>
<dbReference type="AlphaFoldDB" id="A0A0R3T1N1"/>
<dbReference type="OrthoDB" id="6229640at2759"/>
<reference evidence="1 2" key="2">
    <citation type="submission" date="2018-11" db="EMBL/GenBank/DDBJ databases">
        <authorList>
            <consortium name="Pathogen Informatics"/>
        </authorList>
    </citation>
    <scope>NUCLEOTIDE SEQUENCE [LARGE SCALE GENOMIC DNA]</scope>
</reference>
<dbReference type="Proteomes" id="UP000278807">
    <property type="component" value="Unassembled WGS sequence"/>
</dbReference>
<evidence type="ECO:0000313" key="2">
    <source>
        <dbReference type="Proteomes" id="UP000278807"/>
    </source>
</evidence>
<accession>A0A0R3T1N1</accession>
<reference evidence="3" key="1">
    <citation type="submission" date="2017-02" db="UniProtKB">
        <authorList>
            <consortium name="WormBaseParasite"/>
        </authorList>
    </citation>
    <scope>IDENTIFICATION</scope>
</reference>
<organism evidence="3">
    <name type="scientific">Rodentolepis nana</name>
    <name type="common">Dwarf tapeworm</name>
    <name type="synonym">Hymenolepis nana</name>
    <dbReference type="NCBI Taxonomy" id="102285"/>
    <lineage>
        <taxon>Eukaryota</taxon>
        <taxon>Metazoa</taxon>
        <taxon>Spiralia</taxon>
        <taxon>Lophotrochozoa</taxon>
        <taxon>Platyhelminthes</taxon>
        <taxon>Cestoda</taxon>
        <taxon>Eucestoda</taxon>
        <taxon>Cyclophyllidea</taxon>
        <taxon>Hymenolepididae</taxon>
        <taxon>Rodentolepis</taxon>
    </lineage>
</organism>
<keyword evidence="2" id="KW-1185">Reference proteome</keyword>
<evidence type="ECO:0000313" key="3">
    <source>
        <dbReference type="WBParaSite" id="HNAJ_0000079301-mRNA-1"/>
    </source>
</evidence>